<accession>A0A165TM80</accession>
<organism evidence="1 2">
    <name type="scientific">Daedalea quercina L-15889</name>
    <dbReference type="NCBI Taxonomy" id="1314783"/>
    <lineage>
        <taxon>Eukaryota</taxon>
        <taxon>Fungi</taxon>
        <taxon>Dikarya</taxon>
        <taxon>Basidiomycota</taxon>
        <taxon>Agaricomycotina</taxon>
        <taxon>Agaricomycetes</taxon>
        <taxon>Polyporales</taxon>
        <taxon>Fomitopsis</taxon>
    </lineage>
</organism>
<protein>
    <recommendedName>
        <fullName evidence="3">F-box domain-containing protein</fullName>
    </recommendedName>
</protein>
<dbReference type="EMBL" id="KV429036">
    <property type="protein sequence ID" value="KZT73654.1"/>
    <property type="molecule type" value="Genomic_DNA"/>
</dbReference>
<gene>
    <name evidence="1" type="ORF">DAEQUDRAFT_762092</name>
</gene>
<keyword evidence="2" id="KW-1185">Reference proteome</keyword>
<evidence type="ECO:0000313" key="2">
    <source>
        <dbReference type="Proteomes" id="UP000076727"/>
    </source>
</evidence>
<evidence type="ECO:0008006" key="3">
    <source>
        <dbReference type="Google" id="ProtNLM"/>
    </source>
</evidence>
<proteinExistence type="predicted"/>
<dbReference type="AlphaFoldDB" id="A0A165TM80"/>
<sequence length="233" mass="25604">MDPEDASAPLRSSAATSPGAGVGDLVRELLLPVMNLHTKRRSEGLRYDLMCQVFRRLPNVATPIICDFDWSGFMKQLSPGSERIDAIDQRAAIAAVFGFPRLKTLLLYSTTCNCPAHVPALIFAFPSLKTLQLKDINCVVLSPDISASIMTPSIDLKPVDEILTALLMGSFGLRLRRFERLRWPNRENARKTANSTNLETGWIKQTSLATARWAPSLSHFSAALTTAILIGGH</sequence>
<name>A0A165TM80_9APHY</name>
<dbReference type="Proteomes" id="UP000076727">
    <property type="component" value="Unassembled WGS sequence"/>
</dbReference>
<reference evidence="1 2" key="1">
    <citation type="journal article" date="2016" name="Mol. Biol. Evol.">
        <title>Comparative Genomics of Early-Diverging Mushroom-Forming Fungi Provides Insights into the Origins of Lignocellulose Decay Capabilities.</title>
        <authorList>
            <person name="Nagy L.G."/>
            <person name="Riley R."/>
            <person name="Tritt A."/>
            <person name="Adam C."/>
            <person name="Daum C."/>
            <person name="Floudas D."/>
            <person name="Sun H."/>
            <person name="Yadav J.S."/>
            <person name="Pangilinan J."/>
            <person name="Larsson K.H."/>
            <person name="Matsuura K."/>
            <person name="Barry K."/>
            <person name="Labutti K."/>
            <person name="Kuo R."/>
            <person name="Ohm R.A."/>
            <person name="Bhattacharya S.S."/>
            <person name="Shirouzu T."/>
            <person name="Yoshinaga Y."/>
            <person name="Martin F.M."/>
            <person name="Grigoriev I.V."/>
            <person name="Hibbett D.S."/>
        </authorList>
    </citation>
    <scope>NUCLEOTIDE SEQUENCE [LARGE SCALE GENOMIC DNA]</scope>
    <source>
        <strain evidence="1 2">L-15889</strain>
    </source>
</reference>
<evidence type="ECO:0000313" key="1">
    <source>
        <dbReference type="EMBL" id="KZT73654.1"/>
    </source>
</evidence>